<gene>
    <name evidence="1" type="ORF">UFOVP61_32</name>
</gene>
<dbReference type="EMBL" id="LR796184">
    <property type="protein sequence ID" value="CAB4124737.1"/>
    <property type="molecule type" value="Genomic_DNA"/>
</dbReference>
<protein>
    <submittedName>
        <fullName evidence="1">Uncharacterized protein</fullName>
    </submittedName>
</protein>
<accession>A0A6J5KUV5</accession>
<name>A0A6J5KUV5_9CAUD</name>
<evidence type="ECO:0000313" key="1">
    <source>
        <dbReference type="EMBL" id="CAB4124737.1"/>
    </source>
</evidence>
<sequence length="57" mass="6580">MIDPIQKAVDDYIEMECKAKAWDKLYDLLVMAPADTPIPSARKVQTKMEKLLEEARK</sequence>
<proteinExistence type="predicted"/>
<reference evidence="1" key="1">
    <citation type="submission" date="2020-04" db="EMBL/GenBank/DDBJ databases">
        <authorList>
            <person name="Chiriac C."/>
            <person name="Salcher M."/>
            <person name="Ghai R."/>
            <person name="Kavagutti S V."/>
        </authorList>
    </citation>
    <scope>NUCLEOTIDE SEQUENCE</scope>
</reference>
<organism evidence="1">
    <name type="scientific">uncultured Caudovirales phage</name>
    <dbReference type="NCBI Taxonomy" id="2100421"/>
    <lineage>
        <taxon>Viruses</taxon>
        <taxon>Duplodnaviria</taxon>
        <taxon>Heunggongvirae</taxon>
        <taxon>Uroviricota</taxon>
        <taxon>Caudoviricetes</taxon>
        <taxon>Peduoviridae</taxon>
        <taxon>Maltschvirus</taxon>
        <taxon>Maltschvirus maltsch</taxon>
    </lineage>
</organism>